<evidence type="ECO:0000313" key="1">
    <source>
        <dbReference type="EMBL" id="ORX70283.1"/>
    </source>
</evidence>
<evidence type="ECO:0000313" key="2">
    <source>
        <dbReference type="Proteomes" id="UP000193922"/>
    </source>
</evidence>
<proteinExistence type="predicted"/>
<dbReference type="EMBL" id="MCFD01000006">
    <property type="protein sequence ID" value="ORX70283.1"/>
    <property type="molecule type" value="Genomic_DNA"/>
</dbReference>
<keyword evidence="2" id="KW-1185">Reference proteome</keyword>
<accession>A0A1Y1W9T3</accession>
<gene>
    <name evidence="1" type="ORF">DL89DRAFT_154847</name>
</gene>
<reference evidence="1 2" key="1">
    <citation type="submission" date="2016-07" db="EMBL/GenBank/DDBJ databases">
        <title>Pervasive Adenine N6-methylation of Active Genes in Fungi.</title>
        <authorList>
            <consortium name="DOE Joint Genome Institute"/>
            <person name="Mondo S.J."/>
            <person name="Dannebaum R.O."/>
            <person name="Kuo R.C."/>
            <person name="Labutti K."/>
            <person name="Haridas S."/>
            <person name="Kuo A."/>
            <person name="Salamov A."/>
            <person name="Ahrendt S.R."/>
            <person name="Lipzen A."/>
            <person name="Sullivan W."/>
            <person name="Andreopoulos W.B."/>
            <person name="Clum A."/>
            <person name="Lindquist E."/>
            <person name="Daum C."/>
            <person name="Ramamoorthy G.K."/>
            <person name="Gryganskyi A."/>
            <person name="Culley D."/>
            <person name="Magnuson J.K."/>
            <person name="James T.Y."/>
            <person name="O'Malley M.A."/>
            <person name="Stajich J.E."/>
            <person name="Spatafora J.W."/>
            <person name="Visel A."/>
            <person name="Grigoriev I.V."/>
        </authorList>
    </citation>
    <scope>NUCLEOTIDE SEQUENCE [LARGE SCALE GENOMIC DNA]</scope>
    <source>
        <strain evidence="1 2">ATCC 12442</strain>
    </source>
</reference>
<dbReference type="Proteomes" id="UP000193922">
    <property type="component" value="Unassembled WGS sequence"/>
</dbReference>
<organism evidence="1 2">
    <name type="scientific">Linderina pennispora</name>
    <dbReference type="NCBI Taxonomy" id="61395"/>
    <lineage>
        <taxon>Eukaryota</taxon>
        <taxon>Fungi</taxon>
        <taxon>Fungi incertae sedis</taxon>
        <taxon>Zoopagomycota</taxon>
        <taxon>Kickxellomycotina</taxon>
        <taxon>Kickxellomycetes</taxon>
        <taxon>Kickxellales</taxon>
        <taxon>Kickxellaceae</taxon>
        <taxon>Linderina</taxon>
    </lineage>
</organism>
<dbReference type="AlphaFoldDB" id="A0A1Y1W9T3"/>
<dbReference type="GeneID" id="63800251"/>
<dbReference type="RefSeq" id="XP_040743921.1">
    <property type="nucleotide sequence ID" value="XM_040883603.1"/>
</dbReference>
<sequence>MAKTRQAPRGPGLAMPGSLPRYPHQLPVLLASPCPGHVCAWQLDFCSHLWPCPRVWSAHCLHRTNKRRRDNYAYLVCPSCHEASRDASNDYHCQCPFVTCPFSADPLLVLMPPAD</sequence>
<protein>
    <submittedName>
        <fullName evidence="1">Uncharacterized protein</fullName>
    </submittedName>
</protein>
<comment type="caution">
    <text evidence="1">The sequence shown here is derived from an EMBL/GenBank/DDBJ whole genome shotgun (WGS) entry which is preliminary data.</text>
</comment>
<name>A0A1Y1W9T3_9FUNG</name>